<evidence type="ECO:0000313" key="3">
    <source>
        <dbReference type="EMBL" id="WQD36791.1"/>
    </source>
</evidence>
<evidence type="ECO:0000313" key="4">
    <source>
        <dbReference type="Proteomes" id="UP001325680"/>
    </source>
</evidence>
<gene>
    <name evidence="3" type="ORF">U0035_14055</name>
</gene>
<feature type="region of interest" description="Disordered" evidence="1">
    <location>
        <begin position="38"/>
        <end position="59"/>
    </location>
</feature>
<proteinExistence type="predicted"/>
<reference evidence="3 4" key="1">
    <citation type="submission" date="2023-12" db="EMBL/GenBank/DDBJ databases">
        <title>Genome sequencing and assembly of bacterial species from a model synthetic community.</title>
        <authorList>
            <person name="Hogle S.L."/>
        </authorList>
    </citation>
    <scope>NUCLEOTIDE SEQUENCE [LARGE SCALE GENOMIC DNA]</scope>
    <source>
        <strain evidence="3 4">HAMBI_3031</strain>
    </source>
</reference>
<evidence type="ECO:0000256" key="2">
    <source>
        <dbReference type="SAM" id="SignalP"/>
    </source>
</evidence>
<keyword evidence="2" id="KW-0732">Signal</keyword>
<evidence type="ECO:0000256" key="1">
    <source>
        <dbReference type="SAM" id="MobiDB-lite"/>
    </source>
</evidence>
<accession>A0ABZ0W3Y1</accession>
<keyword evidence="4" id="KW-1185">Reference proteome</keyword>
<sequence length="122" mass="13514">MKKHIGLLLLLALGLFLAPNPSYACSKTSTKTEKATCSKKKAKKDSSKTEACKKNKHHNDCGGKCKNASCYCSTSASLFSWLPLTKEKEKDCFVTVKKQKCSFEEACYSSGYFSIWLPPKIS</sequence>
<name>A0ABZ0W3Y1_9BACT</name>
<dbReference type="RefSeq" id="WP_162817820.1">
    <property type="nucleotide sequence ID" value="NZ_CP139960.1"/>
</dbReference>
<dbReference type="EMBL" id="CP139960">
    <property type="protein sequence ID" value="WQD36791.1"/>
    <property type="molecule type" value="Genomic_DNA"/>
</dbReference>
<feature type="signal peptide" evidence="2">
    <location>
        <begin position="1"/>
        <end position="24"/>
    </location>
</feature>
<dbReference type="Proteomes" id="UP001325680">
    <property type="component" value="Chromosome"/>
</dbReference>
<protein>
    <submittedName>
        <fullName evidence="3">Uncharacterized protein</fullName>
    </submittedName>
</protein>
<organism evidence="3 4">
    <name type="scientific">Niabella yanshanensis</name>
    <dbReference type="NCBI Taxonomy" id="577386"/>
    <lineage>
        <taxon>Bacteria</taxon>
        <taxon>Pseudomonadati</taxon>
        <taxon>Bacteroidota</taxon>
        <taxon>Chitinophagia</taxon>
        <taxon>Chitinophagales</taxon>
        <taxon>Chitinophagaceae</taxon>
        <taxon>Niabella</taxon>
    </lineage>
</organism>
<feature type="chain" id="PRO_5045388079" evidence="2">
    <location>
        <begin position="25"/>
        <end position="122"/>
    </location>
</feature>
<feature type="compositionally biased region" description="Basic and acidic residues" evidence="1">
    <location>
        <begin position="44"/>
        <end position="59"/>
    </location>
</feature>